<accession>A0A6J4RSW8</accession>
<gene>
    <name evidence="2" type="ORF">AVDCRST_MAG30-346</name>
</gene>
<organism evidence="2">
    <name type="scientific">uncultured Solirubrobacteraceae bacterium</name>
    <dbReference type="NCBI Taxonomy" id="1162706"/>
    <lineage>
        <taxon>Bacteria</taxon>
        <taxon>Bacillati</taxon>
        <taxon>Actinomycetota</taxon>
        <taxon>Thermoleophilia</taxon>
        <taxon>Solirubrobacterales</taxon>
        <taxon>Solirubrobacteraceae</taxon>
        <taxon>environmental samples</taxon>
    </lineage>
</organism>
<evidence type="ECO:0000256" key="1">
    <source>
        <dbReference type="SAM" id="MobiDB-lite"/>
    </source>
</evidence>
<feature type="region of interest" description="Disordered" evidence="1">
    <location>
        <begin position="1"/>
        <end position="329"/>
    </location>
</feature>
<sequence length="329" mass="36486">VLAPVPPPRAVRAPPARRVRRHDGLRPPGHRADRPARLHAQRRARGPLPGRRTRLRRRRGRAPEDPQARRLDGLDQAPEHGPRRPRDPRHPRPRDRARARHGRGGRHGGGAAAPGRGARAAVRAHPARPRGQARRGDRPAVGPRGAALRYPRRRRRPAPCPRDDDRLRGGQGPARPPGRRGDRLLERRGRRAARAPPWRPRVPRRRLRRAALPRARAGGHAHDARGPRGGGPSGHPGVAARLHRDAERPGVGDQRDARARAGARPRGAGGPARRRLPRLHGRRAGVRGPRPPPARRLGGLGRRVRDPEEAARRRAGIRHRARRARRGPV</sequence>
<feature type="compositionally biased region" description="Basic and acidic residues" evidence="1">
    <location>
        <begin position="242"/>
        <end position="259"/>
    </location>
</feature>
<feature type="compositionally biased region" description="Basic and acidic residues" evidence="1">
    <location>
        <begin position="61"/>
        <end position="96"/>
    </location>
</feature>
<feature type="compositionally biased region" description="Basic residues" evidence="1">
    <location>
        <begin position="201"/>
        <end position="211"/>
    </location>
</feature>
<feature type="non-terminal residue" evidence="2">
    <location>
        <position position="329"/>
    </location>
</feature>
<evidence type="ECO:0000313" key="2">
    <source>
        <dbReference type="EMBL" id="CAA9474335.1"/>
    </source>
</evidence>
<proteinExistence type="predicted"/>
<feature type="compositionally biased region" description="Basic residues" evidence="1">
    <location>
        <begin position="97"/>
        <end position="106"/>
    </location>
</feature>
<feature type="compositionally biased region" description="Basic residues" evidence="1">
    <location>
        <begin position="313"/>
        <end position="329"/>
    </location>
</feature>
<feature type="compositionally biased region" description="Low complexity" evidence="1">
    <location>
        <begin position="113"/>
        <end position="124"/>
    </location>
</feature>
<dbReference type="AlphaFoldDB" id="A0A6J4RSW8"/>
<feature type="compositionally biased region" description="Basic residues" evidence="1">
    <location>
        <begin position="272"/>
        <end position="285"/>
    </location>
</feature>
<dbReference type="EMBL" id="CADCVS010000065">
    <property type="protein sequence ID" value="CAA9474335.1"/>
    <property type="molecule type" value="Genomic_DNA"/>
</dbReference>
<feature type="compositionally biased region" description="Basic and acidic residues" evidence="1">
    <location>
        <begin position="22"/>
        <end position="36"/>
    </location>
</feature>
<feature type="compositionally biased region" description="Basic and acidic residues" evidence="1">
    <location>
        <begin position="303"/>
        <end position="312"/>
    </location>
</feature>
<protein>
    <submittedName>
        <fullName evidence="2">Uncharacterized protein</fullName>
    </submittedName>
</protein>
<name>A0A6J4RSW8_9ACTN</name>
<feature type="non-terminal residue" evidence="2">
    <location>
        <position position="1"/>
    </location>
</feature>
<reference evidence="2" key="1">
    <citation type="submission" date="2020-02" db="EMBL/GenBank/DDBJ databases">
        <authorList>
            <person name="Meier V. D."/>
        </authorList>
    </citation>
    <scope>NUCLEOTIDE SEQUENCE</scope>
    <source>
        <strain evidence="2">AVDCRST_MAG30</strain>
    </source>
</reference>
<feature type="compositionally biased region" description="Basic residues" evidence="1">
    <location>
        <begin position="37"/>
        <end position="60"/>
    </location>
</feature>